<gene>
    <name evidence="1" type="ORF">H7U19_15615</name>
</gene>
<dbReference type="Proteomes" id="UP000656244">
    <property type="component" value="Unassembled WGS sequence"/>
</dbReference>
<reference evidence="1" key="1">
    <citation type="submission" date="2020-08" db="EMBL/GenBank/DDBJ databases">
        <title>Hyunsoonleella sp. strain SJ7 genome sequencing and assembly.</title>
        <authorList>
            <person name="Kim I."/>
        </authorList>
    </citation>
    <scope>NUCLEOTIDE SEQUENCE</scope>
    <source>
        <strain evidence="1">SJ7</strain>
    </source>
</reference>
<evidence type="ECO:0000313" key="2">
    <source>
        <dbReference type="Proteomes" id="UP000656244"/>
    </source>
</evidence>
<protein>
    <submittedName>
        <fullName evidence="1">3-oxoacyl-ACP synthase</fullName>
    </submittedName>
</protein>
<accession>A0A923H9K9</accession>
<evidence type="ECO:0000313" key="1">
    <source>
        <dbReference type="EMBL" id="MBC3759841.1"/>
    </source>
</evidence>
<keyword evidence="2" id="KW-1185">Reference proteome</keyword>
<dbReference type="EMBL" id="JACNMF010000006">
    <property type="protein sequence ID" value="MBC3759841.1"/>
    <property type="molecule type" value="Genomic_DNA"/>
</dbReference>
<name>A0A923H9K9_9FLAO</name>
<proteinExistence type="predicted"/>
<organism evidence="1 2">
    <name type="scientific">Hyunsoonleella aquatilis</name>
    <dbReference type="NCBI Taxonomy" id="2762758"/>
    <lineage>
        <taxon>Bacteria</taxon>
        <taxon>Pseudomonadati</taxon>
        <taxon>Bacteroidota</taxon>
        <taxon>Flavobacteriia</taxon>
        <taxon>Flavobacteriales</taxon>
        <taxon>Flavobacteriaceae</taxon>
    </lineage>
</organism>
<sequence length="149" mass="16698">MNIKKQLYQQCEAFIENRLQTVQKSIEEIQNALLSETKSSAGDKHETGRAMMQLEREKAGQQLAEIQKTKNTLSKINLDNPSGTISLGSLVYTSIHNYFISISAGELMVETQTFYAISPNTPIAKLLIGKTIGDRVTFRGQEFKVQMVL</sequence>
<dbReference type="RefSeq" id="WP_186563809.1">
    <property type="nucleotide sequence ID" value="NZ_JACNMF010000006.1"/>
</dbReference>
<comment type="caution">
    <text evidence="1">The sequence shown here is derived from an EMBL/GenBank/DDBJ whole genome shotgun (WGS) entry which is preliminary data.</text>
</comment>
<dbReference type="AlphaFoldDB" id="A0A923H9K9"/>